<keyword evidence="9" id="KW-0460">Magnesium</keyword>
<dbReference type="AlphaFoldDB" id="A0A5R9QFF4"/>
<evidence type="ECO:0000259" key="11">
    <source>
        <dbReference type="SMART" id="SM00990"/>
    </source>
</evidence>
<dbReference type="InterPro" id="IPR011856">
    <property type="entry name" value="tRNA_endonuc-like_dom_sf"/>
</dbReference>
<dbReference type="EMBL" id="QLAG01000009">
    <property type="protein sequence ID" value="TLX63899.1"/>
    <property type="molecule type" value="Genomic_DNA"/>
</dbReference>
<evidence type="ECO:0000256" key="7">
    <source>
        <dbReference type="ARBA" id="ARBA00022723"/>
    </source>
</evidence>
<evidence type="ECO:0000313" key="12">
    <source>
        <dbReference type="EMBL" id="TLX63899.1"/>
    </source>
</evidence>
<dbReference type="GO" id="GO:0004528">
    <property type="term" value="F:phosphodiesterase I activity"/>
    <property type="evidence" value="ECO:0007669"/>
    <property type="project" value="UniProtKB-EC"/>
</dbReference>
<dbReference type="InterPro" id="IPR049125">
    <property type="entry name" value="FAN1-like_WH"/>
</dbReference>
<dbReference type="Pfam" id="PF08774">
    <property type="entry name" value="VRR_NUC"/>
    <property type="match status" value="1"/>
</dbReference>
<dbReference type="GO" id="GO:0046872">
    <property type="term" value="F:metal ion binding"/>
    <property type="evidence" value="ECO:0007669"/>
    <property type="project" value="UniProtKB-KW"/>
</dbReference>
<dbReference type="InterPro" id="IPR040603">
    <property type="entry name" value="FAN1_SAP_bact"/>
</dbReference>
<evidence type="ECO:0000256" key="3">
    <source>
        <dbReference type="ARBA" id="ARBA00001946"/>
    </source>
</evidence>
<evidence type="ECO:0000256" key="1">
    <source>
        <dbReference type="ARBA" id="ARBA00000983"/>
    </source>
</evidence>
<keyword evidence="13" id="KW-1185">Reference proteome</keyword>
<dbReference type="SMART" id="SM00990">
    <property type="entry name" value="VRR_NUC"/>
    <property type="match status" value="1"/>
</dbReference>
<sequence>MRQSLPNPFYYLDNFQWVLAWVGAHHADLLDAAEHRFIEDFSALPQPARALLVRMVMRKGDLFRASKLRYQEIGCPRQAAAPLIEQGWLDDAPALDLLQLFGLLRKAELAQVFGQVASAQNLRKDELLQRLLAEHDQAQPLHRWCGALDEAIFQVRIGPLCERLRLMFFGNIHQDWSEFVLADLGILRYEQVAFSPASRAFQRREEIDAYLHLHRCRERFEAGEALDAILADVPQTPYPNAWLESRRGKLLMRLALQYEREQDWSQALRLHAANRYPGARQRTIRVLERCGQAEAALALALLAEAAPENELEAQQLERMLPRLRRALGQPRGPRRSSASVERIDLVLPPPGGGLSVEYAVREHLDSPGAPVHYVENALLNSLFGLLCWDALFAALPGAFFHPFHAAPADLAQPDFHSRRAALFERCLGALDDESYRDCIRRTFREKAGIHTAFVAWSLLDDGLLEQALACIPAAHLKTIFTRILRDVPSNRTGLPDLIQFWPEQGRYRMIEVKGPGDRLQDNQLRWLDHAAEHGLPIAVCYVQWAEPTP</sequence>
<dbReference type="Gene3D" id="3.40.1350.10">
    <property type="match status" value="1"/>
</dbReference>
<comment type="cofactor">
    <cofactor evidence="2">
        <name>Mn(2+)</name>
        <dbReference type="ChEBI" id="CHEBI:29035"/>
    </cofactor>
</comment>
<keyword evidence="6" id="KW-0540">Nuclease</keyword>
<evidence type="ECO:0000256" key="6">
    <source>
        <dbReference type="ARBA" id="ARBA00022722"/>
    </source>
</evidence>
<comment type="catalytic activity">
    <reaction evidence="1">
        <text>Hydrolytically removes 5'-nucleotides successively from the 3'-hydroxy termini of 3'-hydroxy-terminated oligonucleotides.</text>
        <dbReference type="EC" id="3.1.4.1"/>
    </reaction>
</comment>
<name>A0A5R9QFF4_9GAMM</name>
<dbReference type="RefSeq" id="WP_138411541.1">
    <property type="nucleotide sequence ID" value="NZ_QLAG01000009.1"/>
</dbReference>
<keyword evidence="7" id="KW-0479">Metal-binding</keyword>
<proteinExistence type="inferred from homology"/>
<dbReference type="GO" id="GO:0036297">
    <property type="term" value="P:interstrand cross-link repair"/>
    <property type="evidence" value="ECO:0007669"/>
    <property type="project" value="InterPro"/>
</dbReference>
<protein>
    <recommendedName>
        <fullName evidence="5">phosphodiesterase I</fullName>
        <ecNumber evidence="5">3.1.4.1</ecNumber>
    </recommendedName>
</protein>
<evidence type="ECO:0000256" key="4">
    <source>
        <dbReference type="ARBA" id="ARBA00005533"/>
    </source>
</evidence>
<dbReference type="Pfam" id="PF21315">
    <property type="entry name" value="FAN1_HTH"/>
    <property type="match status" value="1"/>
</dbReference>
<comment type="cofactor">
    <cofactor evidence="3">
        <name>Mg(2+)</name>
        <dbReference type="ChEBI" id="CHEBI:18420"/>
    </cofactor>
</comment>
<dbReference type="InterPro" id="IPR033315">
    <property type="entry name" value="Fan1-like"/>
</dbReference>
<reference evidence="12 13" key="1">
    <citation type="journal article" date="2017" name="Eur. J. Clin. Microbiol. Infect. Dis.">
        <title>Uncommonly isolated clinical Pseudomonas: identification and phylogenetic assignation.</title>
        <authorList>
            <person name="Mulet M."/>
            <person name="Gomila M."/>
            <person name="Ramirez A."/>
            <person name="Cardew S."/>
            <person name="Moore E.R."/>
            <person name="Lalucat J."/>
            <person name="Garcia-Valdes E."/>
        </authorList>
    </citation>
    <scope>NUCLEOTIDE SEQUENCE [LARGE SCALE GENOMIC DNA]</scope>
    <source>
        <strain evidence="12 13">SD129</strain>
    </source>
</reference>
<organism evidence="12 13">
    <name type="scientific">Stutzerimonas nosocomialis</name>
    <dbReference type="NCBI Taxonomy" id="1056496"/>
    <lineage>
        <taxon>Bacteria</taxon>
        <taxon>Pseudomonadati</taxon>
        <taxon>Pseudomonadota</taxon>
        <taxon>Gammaproteobacteria</taxon>
        <taxon>Pseudomonadales</taxon>
        <taxon>Pseudomonadaceae</taxon>
        <taxon>Stutzerimonas</taxon>
    </lineage>
</organism>
<evidence type="ECO:0000256" key="8">
    <source>
        <dbReference type="ARBA" id="ARBA00022801"/>
    </source>
</evidence>
<evidence type="ECO:0000256" key="10">
    <source>
        <dbReference type="ARBA" id="ARBA00023211"/>
    </source>
</evidence>
<keyword evidence="8" id="KW-0378">Hydrolase</keyword>
<dbReference type="InterPro" id="IPR014883">
    <property type="entry name" value="VRR_NUC"/>
</dbReference>
<dbReference type="PANTHER" id="PTHR15749">
    <property type="entry name" value="FANCONI-ASSOCIATED NUCLEASE 1"/>
    <property type="match status" value="1"/>
</dbReference>
<evidence type="ECO:0000313" key="13">
    <source>
        <dbReference type="Proteomes" id="UP000306753"/>
    </source>
</evidence>
<gene>
    <name evidence="12" type="ORF">DN820_09395</name>
</gene>
<evidence type="ECO:0000256" key="9">
    <source>
        <dbReference type="ARBA" id="ARBA00022842"/>
    </source>
</evidence>
<evidence type="ECO:0000256" key="5">
    <source>
        <dbReference type="ARBA" id="ARBA00012029"/>
    </source>
</evidence>
<feature type="domain" description="VRR-NUC" evidence="11">
    <location>
        <begin position="430"/>
        <end position="544"/>
    </location>
</feature>
<keyword evidence="10" id="KW-0464">Manganese</keyword>
<comment type="caution">
    <text evidence="12">The sequence shown here is derived from an EMBL/GenBank/DDBJ whole genome shotgun (WGS) entry which is preliminary data.</text>
</comment>
<dbReference type="Proteomes" id="UP000306753">
    <property type="component" value="Unassembled WGS sequence"/>
</dbReference>
<evidence type="ECO:0000256" key="2">
    <source>
        <dbReference type="ARBA" id="ARBA00001936"/>
    </source>
</evidence>
<dbReference type="Pfam" id="PF18081">
    <property type="entry name" value="FANC_SAP"/>
    <property type="match status" value="1"/>
</dbReference>
<dbReference type="GO" id="GO:0003676">
    <property type="term" value="F:nucleic acid binding"/>
    <property type="evidence" value="ECO:0007669"/>
    <property type="project" value="InterPro"/>
</dbReference>
<comment type="similarity">
    <text evidence="4">Belongs to the FAN1 family.</text>
</comment>
<dbReference type="EC" id="3.1.4.1" evidence="5"/>
<accession>A0A5R9QFF4</accession>
<dbReference type="PANTHER" id="PTHR15749:SF4">
    <property type="entry name" value="FANCONI-ASSOCIATED NUCLEASE 1"/>
    <property type="match status" value="1"/>
</dbReference>